<reference evidence="2 3" key="1">
    <citation type="submission" date="2024-11" db="EMBL/GenBank/DDBJ databases">
        <authorList>
            <person name="Heng Y.C."/>
            <person name="Lim A.C.H."/>
            <person name="Lee J.K.Y."/>
            <person name="Kittelmann S."/>
        </authorList>
    </citation>
    <scope>NUCLEOTIDE SEQUENCE [LARGE SCALE GENOMIC DNA]</scope>
    <source>
        <strain evidence="2 3">WILCCON 0114</strain>
    </source>
</reference>
<dbReference type="GO" id="GO:0008168">
    <property type="term" value="F:methyltransferase activity"/>
    <property type="evidence" value="ECO:0007669"/>
    <property type="project" value="UniProtKB-KW"/>
</dbReference>
<dbReference type="EMBL" id="JBJIAA010000004">
    <property type="protein sequence ID" value="MFL0250001.1"/>
    <property type="molecule type" value="Genomic_DNA"/>
</dbReference>
<evidence type="ECO:0000313" key="3">
    <source>
        <dbReference type="Proteomes" id="UP001623592"/>
    </source>
</evidence>
<keyword evidence="3" id="KW-1185">Reference proteome</keyword>
<evidence type="ECO:0000259" key="1">
    <source>
        <dbReference type="Pfam" id="PF08241"/>
    </source>
</evidence>
<dbReference type="CDD" id="cd02440">
    <property type="entry name" value="AdoMet_MTases"/>
    <property type="match status" value="1"/>
</dbReference>
<comment type="caution">
    <text evidence="2">The sequence shown here is derived from an EMBL/GenBank/DDBJ whole genome shotgun (WGS) entry which is preliminary data.</text>
</comment>
<feature type="domain" description="Methyltransferase type 11" evidence="1">
    <location>
        <begin position="49"/>
        <end position="144"/>
    </location>
</feature>
<dbReference type="RefSeq" id="WP_406786666.1">
    <property type="nucleotide sequence ID" value="NZ_JBJIAA010000004.1"/>
</dbReference>
<dbReference type="GO" id="GO:0032259">
    <property type="term" value="P:methylation"/>
    <property type="evidence" value="ECO:0007669"/>
    <property type="project" value="UniProtKB-KW"/>
</dbReference>
<dbReference type="Proteomes" id="UP001623592">
    <property type="component" value="Unassembled WGS sequence"/>
</dbReference>
<evidence type="ECO:0000313" key="2">
    <source>
        <dbReference type="EMBL" id="MFL0250001.1"/>
    </source>
</evidence>
<dbReference type="PANTHER" id="PTHR43861">
    <property type="entry name" value="TRANS-ACONITATE 2-METHYLTRANSFERASE-RELATED"/>
    <property type="match status" value="1"/>
</dbReference>
<dbReference type="InterPro" id="IPR029063">
    <property type="entry name" value="SAM-dependent_MTases_sf"/>
</dbReference>
<dbReference type="InterPro" id="IPR013216">
    <property type="entry name" value="Methyltransf_11"/>
</dbReference>
<organism evidence="2 3">
    <name type="scientific">Clostridium neuense</name>
    <dbReference type="NCBI Taxonomy" id="1728934"/>
    <lineage>
        <taxon>Bacteria</taxon>
        <taxon>Bacillati</taxon>
        <taxon>Bacillota</taxon>
        <taxon>Clostridia</taxon>
        <taxon>Eubacteriales</taxon>
        <taxon>Clostridiaceae</taxon>
        <taxon>Clostridium</taxon>
    </lineage>
</organism>
<keyword evidence="2" id="KW-0808">Transferase</keyword>
<protein>
    <submittedName>
        <fullName evidence="2">Class I SAM-dependent methyltransferase</fullName>
    </submittedName>
</protein>
<dbReference type="Gene3D" id="3.40.50.150">
    <property type="entry name" value="Vaccinia Virus protein VP39"/>
    <property type="match status" value="1"/>
</dbReference>
<keyword evidence="2" id="KW-0489">Methyltransferase</keyword>
<dbReference type="Pfam" id="PF08241">
    <property type="entry name" value="Methyltransf_11"/>
    <property type="match status" value="1"/>
</dbReference>
<gene>
    <name evidence="2" type="ORF">ACJDT4_06160</name>
</gene>
<dbReference type="SUPFAM" id="SSF53335">
    <property type="entry name" value="S-adenosyl-L-methionine-dependent methyltransferases"/>
    <property type="match status" value="1"/>
</dbReference>
<name>A0ABW8TCR5_9CLOT</name>
<proteinExistence type="predicted"/>
<sequence length="273" mass="31461">MEKIDEVLEFYNAGTEKGRLERGLGKVELYRTKEILKKYITKTNNTIFDVGGGIGIYSSWLSEMNNEVHLLELAPWAVEYAIKNQNKSNPFLAEVCDARNINREDESADIVLLMGPLYHLQNIDDRLQVLKEAKRVLKKNGLLFSVGISKFSSTTWALSTYGKDNNFLDDNIFTNMLENELSSGIHIRPKEYPYFIAQAYFHTPLGLQKELESVGFETIQKHAIEGLIWFTPCLSEKWEDKNSRERLLNIARLTENEEEIMGMSPHFMIVSRK</sequence>
<accession>A0ABW8TCR5</accession>